<evidence type="ECO:0000313" key="3">
    <source>
        <dbReference type="Proteomes" id="UP000247586"/>
    </source>
</evidence>
<organism evidence="2 3">
    <name type="scientific">Metallosphaera hakonensis JCM 8857 = DSM 7519</name>
    <dbReference type="NCBI Taxonomy" id="1293036"/>
    <lineage>
        <taxon>Archaea</taxon>
        <taxon>Thermoproteota</taxon>
        <taxon>Thermoprotei</taxon>
        <taxon>Sulfolobales</taxon>
        <taxon>Sulfolobaceae</taxon>
        <taxon>Metallosphaera</taxon>
    </lineage>
</organism>
<accession>A0A2U9IUM0</accession>
<gene>
    <name evidence="2" type="ORF">DFR87_08215</name>
</gene>
<keyword evidence="1" id="KW-1133">Transmembrane helix</keyword>
<feature type="transmembrane region" description="Helical" evidence="1">
    <location>
        <begin position="38"/>
        <end position="63"/>
    </location>
</feature>
<protein>
    <submittedName>
        <fullName evidence="2">Uncharacterized protein</fullName>
    </submittedName>
</protein>
<keyword evidence="1" id="KW-0812">Transmembrane</keyword>
<evidence type="ECO:0000313" key="2">
    <source>
        <dbReference type="EMBL" id="AWR99675.1"/>
    </source>
</evidence>
<keyword evidence="3" id="KW-1185">Reference proteome</keyword>
<keyword evidence="1" id="KW-0472">Membrane</keyword>
<reference evidence="2 3" key="1">
    <citation type="submission" date="2018-05" db="EMBL/GenBank/DDBJ databases">
        <title>Complete Genome Sequences of Extremely Thermoacidophilic, Metal-Mobilizing Type-Strain Members of the Archaeal Family Sulfolobaceae: Acidianus brierleyi DSM-1651T, Acidianus sulfidivorans DSM-18786T, Metallosphaera hakonensis DSM-7519T, and Metallosphaera prunae DSM-10039T.</title>
        <authorList>
            <person name="Counts J.A."/>
            <person name="Kelly R.M."/>
        </authorList>
    </citation>
    <scope>NUCLEOTIDE SEQUENCE [LARGE SCALE GENOMIC DNA]</scope>
    <source>
        <strain evidence="2 3">HO1-1</strain>
    </source>
</reference>
<dbReference type="AlphaFoldDB" id="A0A2U9IUM0"/>
<dbReference type="KEGG" id="mhk:DFR87_08215"/>
<dbReference type="EMBL" id="CP029287">
    <property type="protein sequence ID" value="AWR99675.1"/>
    <property type="molecule type" value="Genomic_DNA"/>
</dbReference>
<sequence>MFEIWYVSIGLSILAALLAVLMLIEFSRIRSSFGGKLSAVLTALAILFIAQGVTYILSFMMWSNDRNPLYVYPSLTMSVIDVITMSLLYYYLARY</sequence>
<dbReference type="STRING" id="1293036.GCA_001315825_00040"/>
<feature type="transmembrane region" description="Helical" evidence="1">
    <location>
        <begin position="69"/>
        <end position="92"/>
    </location>
</feature>
<dbReference type="RefSeq" id="WP_054835996.1">
    <property type="nucleotide sequence ID" value="NZ_BBBA01000001.1"/>
</dbReference>
<proteinExistence type="predicted"/>
<reference evidence="3" key="2">
    <citation type="submission" date="2020-03" db="EMBL/GenBank/DDBJ databases">
        <title>Complete Genome Sequences of Extremely Thermoacidophilic, Metal-Mobilizing Type-Strain Members of the Archaeal Family Sulfolobaceae: Acidianus brierleyi DSM-1651T, Acidianus sulfidivorans DSM-18786T, Metallosphaera hakonensis DSM-7519T, and Metallosphaera prunae DSM-10039T.</title>
        <authorList>
            <person name="Counts J.A."/>
            <person name="Kelly R.M."/>
        </authorList>
    </citation>
    <scope>NUCLEOTIDE SEQUENCE [LARGE SCALE GENOMIC DNA]</scope>
    <source>
        <strain evidence="3">HO1-1</strain>
    </source>
</reference>
<name>A0A2U9IUM0_9CREN</name>
<dbReference type="GeneID" id="36835319"/>
<evidence type="ECO:0000256" key="1">
    <source>
        <dbReference type="SAM" id="Phobius"/>
    </source>
</evidence>
<dbReference type="Proteomes" id="UP000247586">
    <property type="component" value="Chromosome"/>
</dbReference>
<dbReference type="OrthoDB" id="44221at2157"/>
<reference evidence="3" key="3">
    <citation type="submission" date="2020-03" db="EMBL/GenBank/DDBJ databases">
        <title>Sequencing and Assembly of Multiple Reported Metal-Biooxidizing Members of the Extremely Thermoacidophilic Archaeal Family Sulfolobaceae.</title>
        <authorList>
            <person name="Counts J.A."/>
            <person name="Kelly R.M."/>
        </authorList>
    </citation>
    <scope>NUCLEOTIDE SEQUENCE [LARGE SCALE GENOMIC DNA]</scope>
    <source>
        <strain evidence="3">HO1-1</strain>
    </source>
</reference>
<feature type="transmembrane region" description="Helical" evidence="1">
    <location>
        <begin position="6"/>
        <end position="26"/>
    </location>
</feature>